<proteinExistence type="predicted"/>
<organism evidence="2">
    <name type="scientific">Lygus hesperus</name>
    <name type="common">Western plant bug</name>
    <dbReference type="NCBI Taxonomy" id="30085"/>
    <lineage>
        <taxon>Eukaryota</taxon>
        <taxon>Metazoa</taxon>
        <taxon>Ecdysozoa</taxon>
        <taxon>Arthropoda</taxon>
        <taxon>Hexapoda</taxon>
        <taxon>Insecta</taxon>
        <taxon>Pterygota</taxon>
        <taxon>Neoptera</taxon>
        <taxon>Paraneoptera</taxon>
        <taxon>Hemiptera</taxon>
        <taxon>Heteroptera</taxon>
        <taxon>Panheteroptera</taxon>
        <taxon>Cimicomorpha</taxon>
        <taxon>Miridae</taxon>
        <taxon>Mirini</taxon>
        <taxon>Lygus</taxon>
    </lineage>
</organism>
<dbReference type="AlphaFoldDB" id="A0A0A9Y7E8"/>
<accession>A0A0A9Y7E8</accession>
<sequence length="124" mass="13066">GSSAGLYGQQPQQTSLFGQLSTQSVGLFGSTSAIAAATGGTDQRPGSCAGRTGPQQSAQPAGIMFAASIRRSLFGTNTAYTEEAALNLKKRQSTTRAGVAAKEEEKTKGKKKEVQFRRQLIRIK</sequence>
<feature type="compositionally biased region" description="Basic and acidic residues" evidence="1">
    <location>
        <begin position="101"/>
        <end position="114"/>
    </location>
</feature>
<reference evidence="2" key="1">
    <citation type="journal article" date="2014" name="PLoS ONE">
        <title>Transcriptome-Based Identification of ABC Transporters in the Western Tarnished Plant Bug Lygus hesperus.</title>
        <authorList>
            <person name="Hull J.J."/>
            <person name="Chaney K."/>
            <person name="Geib S.M."/>
            <person name="Fabrick J.A."/>
            <person name="Brent C.S."/>
            <person name="Walsh D."/>
            <person name="Lavine L.C."/>
        </authorList>
    </citation>
    <scope>NUCLEOTIDE SEQUENCE</scope>
</reference>
<evidence type="ECO:0000256" key="1">
    <source>
        <dbReference type="SAM" id="MobiDB-lite"/>
    </source>
</evidence>
<evidence type="ECO:0000313" key="2">
    <source>
        <dbReference type="EMBL" id="JAG27013.1"/>
    </source>
</evidence>
<feature type="region of interest" description="Disordered" evidence="1">
    <location>
        <begin position="91"/>
        <end position="114"/>
    </location>
</feature>
<feature type="non-terminal residue" evidence="2">
    <location>
        <position position="1"/>
    </location>
</feature>
<reference evidence="2" key="2">
    <citation type="submission" date="2014-07" db="EMBL/GenBank/DDBJ databases">
        <authorList>
            <person name="Hull J."/>
        </authorList>
    </citation>
    <scope>NUCLEOTIDE SEQUENCE</scope>
</reference>
<name>A0A0A9Y7E8_LYGHE</name>
<dbReference type="EMBL" id="GBHO01016591">
    <property type="protein sequence ID" value="JAG27013.1"/>
    <property type="molecule type" value="Transcribed_RNA"/>
</dbReference>
<protein>
    <submittedName>
        <fullName evidence="2">Nucleoporin nup45</fullName>
    </submittedName>
</protein>
<gene>
    <name evidence="2" type="primary">nup45</name>
    <name evidence="2" type="ORF">CM83_5008</name>
</gene>
<feature type="region of interest" description="Disordered" evidence="1">
    <location>
        <begin position="36"/>
        <end position="59"/>
    </location>
</feature>